<accession>A0A2D0N884</accession>
<reference evidence="2 3" key="1">
    <citation type="submission" date="2017-10" db="EMBL/GenBank/DDBJ databases">
        <title>The draft genome sequence of Lewinella nigricans NBRC 102662.</title>
        <authorList>
            <person name="Wang K."/>
        </authorList>
    </citation>
    <scope>NUCLEOTIDE SEQUENCE [LARGE SCALE GENOMIC DNA]</scope>
    <source>
        <strain evidence="2 3">NBRC 102662</strain>
    </source>
</reference>
<keyword evidence="3" id="KW-1185">Reference proteome</keyword>
<protein>
    <recommendedName>
        <fullName evidence="4">Toxin-antitoxin system YwqK family antitoxin</fullName>
    </recommendedName>
</protein>
<name>A0A2D0N884_FLAN2</name>
<dbReference type="EMBL" id="PDUD01000025">
    <property type="protein sequence ID" value="PHN04608.1"/>
    <property type="molecule type" value="Genomic_DNA"/>
</dbReference>
<gene>
    <name evidence="2" type="ORF">CRP01_21635</name>
</gene>
<evidence type="ECO:0008006" key="4">
    <source>
        <dbReference type="Google" id="ProtNLM"/>
    </source>
</evidence>
<evidence type="ECO:0000256" key="1">
    <source>
        <dbReference type="SAM" id="MobiDB-lite"/>
    </source>
</evidence>
<sequence>MTVFSCGPGEAPPPPPAPVSTEGATAGYTLESLPRTDLMKAFKYDPEGQVLEMGYFLDDRPEGTWYYYEHPTKEFPKRIVSYHAGILNGPYMELTENGTVSLQAYYENNELNGHWGTYKFGRPIKTADYENGILEGFYREYTTTAGKLQKEIHYKNGKEDGPYRFYNDRGEITLEYTYKNGEKVGGGVIESDRPNVPR</sequence>
<evidence type="ECO:0000313" key="3">
    <source>
        <dbReference type="Proteomes" id="UP000223913"/>
    </source>
</evidence>
<comment type="caution">
    <text evidence="2">The sequence shown here is derived from an EMBL/GenBank/DDBJ whole genome shotgun (WGS) entry which is preliminary data.</text>
</comment>
<dbReference type="SUPFAM" id="SSF82185">
    <property type="entry name" value="Histone H3 K4-specific methyltransferase SET7/9 N-terminal domain"/>
    <property type="match status" value="1"/>
</dbReference>
<feature type="region of interest" description="Disordered" evidence="1">
    <location>
        <begin position="1"/>
        <end position="23"/>
    </location>
</feature>
<dbReference type="AlphaFoldDB" id="A0A2D0N884"/>
<dbReference type="Proteomes" id="UP000223913">
    <property type="component" value="Unassembled WGS sequence"/>
</dbReference>
<evidence type="ECO:0000313" key="2">
    <source>
        <dbReference type="EMBL" id="PHN04608.1"/>
    </source>
</evidence>
<dbReference type="Gene3D" id="3.90.930.1">
    <property type="match status" value="1"/>
</dbReference>
<proteinExistence type="predicted"/>
<organism evidence="2 3">
    <name type="scientific">Flavilitoribacter nigricans (strain ATCC 23147 / DSM 23189 / NBRC 102662 / NCIMB 1420 / SS-2)</name>
    <name type="common">Lewinella nigricans</name>
    <dbReference type="NCBI Taxonomy" id="1122177"/>
    <lineage>
        <taxon>Bacteria</taxon>
        <taxon>Pseudomonadati</taxon>
        <taxon>Bacteroidota</taxon>
        <taxon>Saprospiria</taxon>
        <taxon>Saprospirales</taxon>
        <taxon>Lewinellaceae</taxon>
        <taxon>Flavilitoribacter</taxon>
    </lineage>
</organism>